<evidence type="ECO:0000256" key="2">
    <source>
        <dbReference type="ARBA" id="ARBA00022490"/>
    </source>
</evidence>
<evidence type="ECO:0000256" key="9">
    <source>
        <dbReference type="ARBA" id="ARBA00081109"/>
    </source>
</evidence>
<dbReference type="SMART" id="SM00553">
    <property type="entry name" value="SEP"/>
    <property type="match status" value="1"/>
</dbReference>
<proteinExistence type="predicted"/>
<evidence type="ECO:0000256" key="6">
    <source>
        <dbReference type="ARBA" id="ARBA00062345"/>
    </source>
</evidence>
<comment type="subcellular location">
    <subcellularLocation>
        <location evidence="1">Cytoplasm</location>
        <location evidence="1">Cytoskeleton</location>
    </subcellularLocation>
</comment>
<evidence type="ECO:0000256" key="3">
    <source>
        <dbReference type="ARBA" id="ARBA00023054"/>
    </source>
</evidence>
<dbReference type="PANTHER" id="PTHR23333:SF4">
    <property type="entry name" value="UBX DOMAIN-CONTAINING PROTEIN 11"/>
    <property type="match status" value="1"/>
</dbReference>
<dbReference type="Proteomes" id="UP001165289">
    <property type="component" value="Unassembled WGS sequence"/>
</dbReference>
<dbReference type="Pfam" id="PF08059">
    <property type="entry name" value="SEP"/>
    <property type="match status" value="1"/>
</dbReference>
<dbReference type="PROSITE" id="PS51399">
    <property type="entry name" value="SEP"/>
    <property type="match status" value="1"/>
</dbReference>
<comment type="caution">
    <text evidence="13">The sequence shown here is derived from an EMBL/GenBank/DDBJ whole genome shotgun (WGS) entry which is preliminary data.</text>
</comment>
<evidence type="ECO:0000313" key="13">
    <source>
        <dbReference type="EMBL" id="KAI6660689.1"/>
    </source>
</evidence>
<accession>A0AAV7KHS8</accession>
<evidence type="ECO:0000256" key="7">
    <source>
        <dbReference type="ARBA" id="ARBA00073759"/>
    </source>
</evidence>
<evidence type="ECO:0000256" key="5">
    <source>
        <dbReference type="ARBA" id="ARBA00059434"/>
    </source>
</evidence>
<feature type="domain" description="UBX" evidence="11">
    <location>
        <begin position="440"/>
        <end position="517"/>
    </location>
</feature>
<evidence type="ECO:0000256" key="1">
    <source>
        <dbReference type="ARBA" id="ARBA00004245"/>
    </source>
</evidence>
<dbReference type="SUPFAM" id="SSF54236">
    <property type="entry name" value="Ubiquitin-like"/>
    <property type="match status" value="1"/>
</dbReference>
<dbReference type="GO" id="GO:0043130">
    <property type="term" value="F:ubiquitin binding"/>
    <property type="evidence" value="ECO:0007669"/>
    <property type="project" value="TreeGrafter"/>
</dbReference>
<feature type="domain" description="SEP" evidence="12">
    <location>
        <begin position="272"/>
        <end position="336"/>
    </location>
</feature>
<protein>
    <recommendedName>
        <fullName evidence="7">UBX domain-containing protein 11</fullName>
    </recommendedName>
    <alternativeName>
        <fullName evidence="9">Socius</fullName>
    </alternativeName>
    <alternativeName>
        <fullName evidence="8">UBX domain-containing protein 5</fullName>
    </alternativeName>
</protein>
<keyword evidence="2" id="KW-0963">Cytoplasm</keyword>
<evidence type="ECO:0000256" key="10">
    <source>
        <dbReference type="SAM" id="Coils"/>
    </source>
</evidence>
<evidence type="ECO:0000256" key="4">
    <source>
        <dbReference type="ARBA" id="ARBA00023212"/>
    </source>
</evidence>
<dbReference type="FunFam" id="3.30.420.210:FF:000003">
    <property type="entry name" value="UBX domain protein 11"/>
    <property type="match status" value="1"/>
</dbReference>
<dbReference type="AlphaFoldDB" id="A0AAV7KHS8"/>
<dbReference type="GO" id="GO:0043161">
    <property type="term" value="P:proteasome-mediated ubiquitin-dependent protein catabolic process"/>
    <property type="evidence" value="ECO:0007669"/>
    <property type="project" value="TreeGrafter"/>
</dbReference>
<feature type="coiled-coil region" evidence="10">
    <location>
        <begin position="104"/>
        <end position="175"/>
    </location>
</feature>
<dbReference type="GO" id="GO:0005856">
    <property type="term" value="C:cytoskeleton"/>
    <property type="evidence" value="ECO:0007669"/>
    <property type="project" value="UniProtKB-SubCell"/>
</dbReference>
<dbReference type="InterPro" id="IPR001012">
    <property type="entry name" value="UBX_dom"/>
</dbReference>
<dbReference type="SUPFAM" id="SSF102848">
    <property type="entry name" value="NSFL1 (p97 ATPase) cofactor p47, SEP domain"/>
    <property type="match status" value="1"/>
</dbReference>
<dbReference type="EMBL" id="JAKMXF010000029">
    <property type="protein sequence ID" value="KAI6660689.1"/>
    <property type="molecule type" value="Genomic_DNA"/>
</dbReference>
<comment type="subunit">
    <text evidence="6">Interacts with GNA12, GNA13, RND1, RND2 and RND3.</text>
</comment>
<evidence type="ECO:0000313" key="14">
    <source>
        <dbReference type="Proteomes" id="UP001165289"/>
    </source>
</evidence>
<dbReference type="InterPro" id="IPR012989">
    <property type="entry name" value="SEP_domain"/>
</dbReference>
<sequence length="520" mass="57933">MATPLSSLNKRKKLPLVRNVAFRMSGLGTEEQDCPNILPLSPTDISSSQSLESLLLDMDSRTQIAIVRDVKRVQKKKTRVTPPKLSKMHSVPSLLHETADTDLLTSLAKKLRVSERQLVTANKELTSKKNYVRDLENKVSFLETVYDKATRPGRLADLEAKCSVLQRQIADMEEFLSDYGLIWVGKEEDLPRTDTGLEDCPDRVTPSLTMLRSNLSTELSGCVWVPESATPASMGGNVDFNLLVRNVKALNILLGEKAEVVKTNGGARFRRPDTIPLTLYKNGFMLFQGPFRSYTDPTSFQLVQDIQDGCFPQELCGRYPTGLPFDVFDRRDMEYEDPRLKQRFPGVGYTLGGKEVAPSPRPLAGLYEDGMSPVYGVNKKRTSDRPQAPVPIERFLSKLPASIVKKGKVIEIRSEIEAKLNPNPTPLKLTCLLSNELISNPGNLVHLKIRSIDGSEVYTLSMPRTATISEVITILTESIPNSSRIVLKSNYPTAVTLSDTRKSLDEYQLFPSALLFLATL</sequence>
<keyword evidence="14" id="KW-1185">Reference proteome</keyword>
<dbReference type="PANTHER" id="PTHR23333">
    <property type="entry name" value="UBX DOMAIN CONTAINING PROTEIN"/>
    <property type="match status" value="1"/>
</dbReference>
<gene>
    <name evidence="13" type="ORF">LOD99_10331</name>
</gene>
<organism evidence="13 14">
    <name type="scientific">Oopsacas minuta</name>
    <dbReference type="NCBI Taxonomy" id="111878"/>
    <lineage>
        <taxon>Eukaryota</taxon>
        <taxon>Metazoa</taxon>
        <taxon>Porifera</taxon>
        <taxon>Hexactinellida</taxon>
        <taxon>Hexasterophora</taxon>
        <taxon>Lyssacinosida</taxon>
        <taxon>Leucopsacidae</taxon>
        <taxon>Oopsacas</taxon>
    </lineage>
</organism>
<dbReference type="InterPro" id="IPR029071">
    <property type="entry name" value="Ubiquitin-like_domsf"/>
</dbReference>
<keyword evidence="4" id="KW-0206">Cytoskeleton</keyword>
<evidence type="ECO:0000259" key="11">
    <source>
        <dbReference type="PROSITE" id="PS50033"/>
    </source>
</evidence>
<reference evidence="13 14" key="1">
    <citation type="journal article" date="2023" name="BMC Biol.">
        <title>The compact genome of the sponge Oopsacas minuta (Hexactinellida) is lacking key metazoan core genes.</title>
        <authorList>
            <person name="Santini S."/>
            <person name="Schenkelaars Q."/>
            <person name="Jourda C."/>
            <person name="Duchesne M."/>
            <person name="Belahbib H."/>
            <person name="Rocher C."/>
            <person name="Selva M."/>
            <person name="Riesgo A."/>
            <person name="Vervoort M."/>
            <person name="Leys S.P."/>
            <person name="Kodjabachian L."/>
            <person name="Le Bivic A."/>
            <person name="Borchiellini C."/>
            <person name="Claverie J.M."/>
            <person name="Renard E."/>
        </authorList>
    </citation>
    <scope>NUCLEOTIDE SEQUENCE [LARGE SCALE GENOMIC DNA]</scope>
    <source>
        <strain evidence="13">SPO-2</strain>
    </source>
</reference>
<dbReference type="Gene3D" id="3.10.20.90">
    <property type="entry name" value="Phosphatidylinositol 3-kinase Catalytic Subunit, Chain A, domain 1"/>
    <property type="match status" value="1"/>
</dbReference>
<evidence type="ECO:0000256" key="8">
    <source>
        <dbReference type="ARBA" id="ARBA00075811"/>
    </source>
</evidence>
<name>A0AAV7KHS8_9METZ</name>
<evidence type="ECO:0000259" key="12">
    <source>
        <dbReference type="PROSITE" id="PS51399"/>
    </source>
</evidence>
<dbReference type="Gene3D" id="3.30.420.210">
    <property type="entry name" value="SEP domain"/>
    <property type="match status" value="1"/>
</dbReference>
<comment type="function">
    <text evidence="5">May be involved in the reorganization of actin cytoskeleton mediated by RND1, RND2 and RND3. Promotes RHOA activation mediated by GNA12 and GNA13.</text>
</comment>
<dbReference type="InterPro" id="IPR036241">
    <property type="entry name" value="NSFL1C_SEP_dom_sf"/>
</dbReference>
<keyword evidence="3 10" id="KW-0175">Coiled coil</keyword>
<dbReference type="PROSITE" id="PS50033">
    <property type="entry name" value="UBX"/>
    <property type="match status" value="1"/>
</dbReference>